<dbReference type="Proteomes" id="UP000050975">
    <property type="component" value="Unassembled WGS sequence"/>
</dbReference>
<keyword evidence="1" id="KW-0012">Acyltransferase</keyword>
<keyword evidence="1" id="KW-0808">Transferase</keyword>
<dbReference type="SUPFAM" id="SSF53901">
    <property type="entry name" value="Thiolase-like"/>
    <property type="match status" value="1"/>
</dbReference>
<dbReference type="EC" id="2.3.1.9" evidence="1"/>
<dbReference type="EMBL" id="LJVE01000148">
    <property type="protein sequence ID" value="KPL12592.1"/>
    <property type="molecule type" value="Genomic_DNA"/>
</dbReference>
<dbReference type="InterPro" id="IPR016039">
    <property type="entry name" value="Thiolase-like"/>
</dbReference>
<protein>
    <submittedName>
        <fullName evidence="1">Acetyl-CoA acetyltransferase</fullName>
        <ecNumber evidence="1">2.3.1.9</ecNumber>
    </submittedName>
</protein>
<dbReference type="AlphaFoldDB" id="A0A0S8JSQ7"/>
<organism evidence="1 2">
    <name type="scientific">candidate division WOR_3 bacterium SM1_77</name>
    <dbReference type="NCBI Taxonomy" id="1703778"/>
    <lineage>
        <taxon>Bacteria</taxon>
        <taxon>Bacteria division WOR-3</taxon>
    </lineage>
</organism>
<feature type="non-terminal residue" evidence="1">
    <location>
        <position position="68"/>
    </location>
</feature>
<name>A0A0S8JSQ7_UNCW3</name>
<gene>
    <name evidence="1" type="ORF">AMJ74_06565</name>
</gene>
<reference evidence="1 2" key="1">
    <citation type="journal article" date="2015" name="Microbiome">
        <title>Genomic resolution of linkages in carbon, nitrogen, and sulfur cycling among widespread estuary sediment bacteria.</title>
        <authorList>
            <person name="Baker B.J."/>
            <person name="Lazar C.S."/>
            <person name="Teske A.P."/>
            <person name="Dick G.J."/>
        </authorList>
    </citation>
    <scope>NUCLEOTIDE SEQUENCE [LARGE SCALE GENOMIC DNA]</scope>
    <source>
        <strain evidence="1">SM1_77</strain>
    </source>
</reference>
<dbReference type="Gene3D" id="3.40.47.10">
    <property type="match status" value="1"/>
</dbReference>
<dbReference type="GO" id="GO:0003985">
    <property type="term" value="F:acetyl-CoA C-acetyltransferase activity"/>
    <property type="evidence" value="ECO:0007669"/>
    <property type="project" value="UniProtKB-EC"/>
</dbReference>
<proteinExistence type="predicted"/>
<evidence type="ECO:0000313" key="2">
    <source>
        <dbReference type="Proteomes" id="UP000050975"/>
    </source>
</evidence>
<accession>A0A0S8JSQ7</accession>
<dbReference type="PANTHER" id="PTHR42870:SF6">
    <property type="entry name" value="ACETYL-COA C-ACYLTRANSFERASE"/>
    <property type="match status" value="1"/>
</dbReference>
<dbReference type="PANTHER" id="PTHR42870">
    <property type="entry name" value="ACETYL-COA C-ACETYLTRANSFERASE"/>
    <property type="match status" value="1"/>
</dbReference>
<comment type="caution">
    <text evidence="1">The sequence shown here is derived from an EMBL/GenBank/DDBJ whole genome shotgun (WGS) entry which is preliminary data.</text>
</comment>
<sequence length="68" mass="7391">MREVAVIGCGMTQFGELWNLSLRDMFVKAALEAIDDAKIDHIDGLYVGAMTPGLFVGQEHIGALMADH</sequence>
<evidence type="ECO:0000313" key="1">
    <source>
        <dbReference type="EMBL" id="KPL12592.1"/>
    </source>
</evidence>